<feature type="compositionally biased region" description="Polar residues" evidence="5">
    <location>
        <begin position="473"/>
        <end position="496"/>
    </location>
</feature>
<dbReference type="Pfam" id="PF02176">
    <property type="entry name" value="zf-TRAF"/>
    <property type="match status" value="1"/>
</dbReference>
<feature type="compositionally biased region" description="Basic and acidic residues" evidence="5">
    <location>
        <begin position="463"/>
        <end position="472"/>
    </location>
</feature>
<protein>
    <recommendedName>
        <fullName evidence="6">TRAF-type domain-containing protein</fullName>
    </recommendedName>
</protein>
<gene>
    <name evidence="7" type="ORF">ACJIZ3_025882</name>
</gene>
<evidence type="ECO:0000256" key="4">
    <source>
        <dbReference type="PROSITE-ProRule" id="PRU00207"/>
    </source>
</evidence>
<dbReference type="EMBL" id="JBJXBP010000003">
    <property type="protein sequence ID" value="KAL3841291.1"/>
    <property type="molecule type" value="Genomic_DNA"/>
</dbReference>
<feature type="region of interest" description="Disordered" evidence="5">
    <location>
        <begin position="1"/>
        <end position="21"/>
    </location>
</feature>
<keyword evidence="3 4" id="KW-0862">Zinc</keyword>
<feature type="domain" description="TRAF-type" evidence="6">
    <location>
        <begin position="216"/>
        <end position="268"/>
    </location>
</feature>
<dbReference type="Proteomes" id="UP001634393">
    <property type="component" value="Unassembled WGS sequence"/>
</dbReference>
<sequence>MNPPMDDIDLKPEKLEEQKDSSGPLFHCDLCDTDIVHKIAQAFLPGLASACIDNTTGGLFKSPVSVAVDIRREMVDYLIQRSESFVAESVVLEGGPGVEASENPYDNISDFVDDFVTSKRNFFSRVSGWLLSERREDRIDDLVQEMEINGFWLLSRRSSVAQTLLKNVDFKSVYHCSMSFKSREDLEVHKLQCSFRTLACANEGCDSSFSAGQMDHHDSVCPFKILPCEQNCSNSIMRREMDRHCITVCPMKLVKCPFYSVGCQSTIPQCTIDQHRSENLHSHLLCILQGFHKEASKEDLKERVEELEKSSSSSSAGRLESARDARSLTIAIKDLDAKLGPIVSKTNANPPEDDVVTTTDTDLELVVDEKDSTGGSPIKKVVESPRKNDDSKEEELPTKMSAESQTNNEEVVVDNTIFIQESLKEPSSPLPLPLPLHIEEKDQQQHSPTKVEVQMANEEVVVVEEHSEKKTESAPQNEVSSSKSPHGNEHVQQSNRLVAVESPNRQNLLSSEVDDFKD</sequence>
<evidence type="ECO:0000313" key="7">
    <source>
        <dbReference type="EMBL" id="KAL3841291.1"/>
    </source>
</evidence>
<proteinExistence type="predicted"/>
<organism evidence="7 8">
    <name type="scientific">Penstemon smallii</name>
    <dbReference type="NCBI Taxonomy" id="265156"/>
    <lineage>
        <taxon>Eukaryota</taxon>
        <taxon>Viridiplantae</taxon>
        <taxon>Streptophyta</taxon>
        <taxon>Embryophyta</taxon>
        <taxon>Tracheophyta</taxon>
        <taxon>Spermatophyta</taxon>
        <taxon>Magnoliopsida</taxon>
        <taxon>eudicotyledons</taxon>
        <taxon>Gunneridae</taxon>
        <taxon>Pentapetalae</taxon>
        <taxon>asterids</taxon>
        <taxon>lamiids</taxon>
        <taxon>Lamiales</taxon>
        <taxon>Plantaginaceae</taxon>
        <taxon>Cheloneae</taxon>
        <taxon>Penstemon</taxon>
    </lineage>
</organism>
<dbReference type="PROSITE" id="PS50145">
    <property type="entry name" value="ZF_TRAF"/>
    <property type="match status" value="1"/>
</dbReference>
<evidence type="ECO:0000256" key="2">
    <source>
        <dbReference type="ARBA" id="ARBA00022771"/>
    </source>
</evidence>
<dbReference type="PANTHER" id="PTHR10131">
    <property type="entry name" value="TNF RECEPTOR ASSOCIATED FACTOR"/>
    <property type="match status" value="1"/>
</dbReference>
<evidence type="ECO:0000313" key="8">
    <source>
        <dbReference type="Proteomes" id="UP001634393"/>
    </source>
</evidence>
<keyword evidence="1 4" id="KW-0479">Metal-binding</keyword>
<comment type="caution">
    <text evidence="7">The sequence shown here is derived from an EMBL/GenBank/DDBJ whole genome shotgun (WGS) entry which is preliminary data.</text>
</comment>
<dbReference type="Gene3D" id="3.30.40.10">
    <property type="entry name" value="Zinc/RING finger domain, C3HC4 (zinc finger)"/>
    <property type="match status" value="1"/>
</dbReference>
<dbReference type="AlphaFoldDB" id="A0ABD3TXL1"/>
<feature type="zinc finger region" description="TRAF-type" evidence="4">
    <location>
        <begin position="216"/>
        <end position="268"/>
    </location>
</feature>
<feature type="compositionally biased region" description="Basic and acidic residues" evidence="5">
    <location>
        <begin position="8"/>
        <end position="20"/>
    </location>
</feature>
<keyword evidence="2 4" id="KW-0863">Zinc-finger</keyword>
<name>A0ABD3TXL1_9LAMI</name>
<dbReference type="PANTHER" id="PTHR10131:SF161">
    <property type="entry name" value="F26K24.24 PROTEIN"/>
    <property type="match status" value="1"/>
</dbReference>
<evidence type="ECO:0000256" key="5">
    <source>
        <dbReference type="SAM" id="MobiDB-lite"/>
    </source>
</evidence>
<feature type="compositionally biased region" description="Basic and acidic residues" evidence="5">
    <location>
        <begin position="380"/>
        <end position="397"/>
    </location>
</feature>
<feature type="region of interest" description="Disordered" evidence="5">
    <location>
        <begin position="463"/>
        <end position="518"/>
    </location>
</feature>
<evidence type="ECO:0000259" key="6">
    <source>
        <dbReference type="PROSITE" id="PS50145"/>
    </source>
</evidence>
<dbReference type="GO" id="GO:0008270">
    <property type="term" value="F:zinc ion binding"/>
    <property type="evidence" value="ECO:0007669"/>
    <property type="project" value="UniProtKB-KW"/>
</dbReference>
<dbReference type="InterPro" id="IPR013083">
    <property type="entry name" value="Znf_RING/FYVE/PHD"/>
</dbReference>
<accession>A0ABD3TXL1</accession>
<dbReference type="InterPro" id="IPR001293">
    <property type="entry name" value="Znf_TRAF"/>
</dbReference>
<reference evidence="7 8" key="1">
    <citation type="submission" date="2024-12" db="EMBL/GenBank/DDBJ databases">
        <title>The unique morphological basis and parallel evolutionary history of personate flowers in Penstemon.</title>
        <authorList>
            <person name="Depatie T.H."/>
            <person name="Wessinger C.A."/>
        </authorList>
    </citation>
    <scope>NUCLEOTIDE SEQUENCE [LARGE SCALE GENOMIC DNA]</scope>
    <source>
        <strain evidence="7">WTNN_2</strain>
        <tissue evidence="7">Leaf</tissue>
    </source>
</reference>
<evidence type="ECO:0000256" key="1">
    <source>
        <dbReference type="ARBA" id="ARBA00022723"/>
    </source>
</evidence>
<evidence type="ECO:0000256" key="3">
    <source>
        <dbReference type="ARBA" id="ARBA00022833"/>
    </source>
</evidence>
<keyword evidence="8" id="KW-1185">Reference proteome</keyword>
<feature type="region of interest" description="Disordered" evidence="5">
    <location>
        <begin position="366"/>
        <end position="413"/>
    </location>
</feature>